<sequence length="55" mass="6590">MVSQQDQLRDYFQDAQRLLFGQHTRHHLKQALSWHIILQQTASMHHDHQTTKPTT</sequence>
<dbReference type="EMBL" id="CAJOBD010005802">
    <property type="protein sequence ID" value="CAF4043055.1"/>
    <property type="molecule type" value="Genomic_DNA"/>
</dbReference>
<comment type="caution">
    <text evidence="1">The sequence shown here is derived from an EMBL/GenBank/DDBJ whole genome shotgun (WGS) entry which is preliminary data.</text>
</comment>
<proteinExistence type="predicted"/>
<name>A0A819RJH5_9BILA</name>
<organism evidence="1 2">
    <name type="scientific">Rotaria sordida</name>
    <dbReference type="NCBI Taxonomy" id="392033"/>
    <lineage>
        <taxon>Eukaryota</taxon>
        <taxon>Metazoa</taxon>
        <taxon>Spiralia</taxon>
        <taxon>Gnathifera</taxon>
        <taxon>Rotifera</taxon>
        <taxon>Eurotatoria</taxon>
        <taxon>Bdelloidea</taxon>
        <taxon>Philodinida</taxon>
        <taxon>Philodinidae</taxon>
        <taxon>Rotaria</taxon>
    </lineage>
</organism>
<evidence type="ECO:0000313" key="1">
    <source>
        <dbReference type="EMBL" id="CAF4043055.1"/>
    </source>
</evidence>
<feature type="non-terminal residue" evidence="1">
    <location>
        <position position="1"/>
    </location>
</feature>
<accession>A0A819RJH5</accession>
<protein>
    <submittedName>
        <fullName evidence="1">Uncharacterized protein</fullName>
    </submittedName>
</protein>
<dbReference type="AlphaFoldDB" id="A0A819RJH5"/>
<evidence type="ECO:0000313" key="2">
    <source>
        <dbReference type="Proteomes" id="UP000663836"/>
    </source>
</evidence>
<dbReference type="Proteomes" id="UP000663836">
    <property type="component" value="Unassembled WGS sequence"/>
</dbReference>
<reference evidence="1" key="1">
    <citation type="submission" date="2021-02" db="EMBL/GenBank/DDBJ databases">
        <authorList>
            <person name="Nowell W R."/>
        </authorList>
    </citation>
    <scope>NUCLEOTIDE SEQUENCE</scope>
</reference>
<gene>
    <name evidence="1" type="ORF">JBS370_LOCUS28611</name>
</gene>